<keyword evidence="7 9" id="KW-0472">Membrane</keyword>
<feature type="transmembrane region" description="Helical" evidence="9">
    <location>
        <begin position="54"/>
        <end position="72"/>
    </location>
</feature>
<evidence type="ECO:0000313" key="12">
    <source>
        <dbReference type="Proteomes" id="UP000307378"/>
    </source>
</evidence>
<protein>
    <recommendedName>
        <fullName evidence="9">TRAP transporter small permease protein</fullName>
    </recommendedName>
</protein>
<reference evidence="11 12" key="1">
    <citation type="submission" date="2019-04" db="EMBL/GenBank/DDBJ databases">
        <title>genome sequence of strain W3.</title>
        <authorList>
            <person name="Gao J."/>
            <person name="Sun J."/>
        </authorList>
    </citation>
    <scope>NUCLEOTIDE SEQUENCE [LARGE SCALE GENOMIC DNA]</scope>
    <source>
        <strain evidence="11 12">W3</strain>
    </source>
</reference>
<comment type="function">
    <text evidence="9">Part of the tripartite ATP-independent periplasmic (TRAP) transport system.</text>
</comment>
<gene>
    <name evidence="11" type="ORF">FAA86_22615</name>
</gene>
<comment type="subcellular location">
    <subcellularLocation>
        <location evidence="1 9">Cell inner membrane</location>
        <topology evidence="1 9">Multi-pass membrane protein</topology>
    </subcellularLocation>
</comment>
<feature type="transmembrane region" description="Helical" evidence="9">
    <location>
        <begin position="93"/>
        <end position="112"/>
    </location>
</feature>
<dbReference type="InterPro" id="IPR007387">
    <property type="entry name" value="TRAP_DctQ"/>
</dbReference>
<keyword evidence="2 9" id="KW-0813">Transport</keyword>
<evidence type="ECO:0000256" key="2">
    <source>
        <dbReference type="ARBA" id="ARBA00022448"/>
    </source>
</evidence>
<evidence type="ECO:0000259" key="10">
    <source>
        <dbReference type="Pfam" id="PF04290"/>
    </source>
</evidence>
<evidence type="ECO:0000256" key="5">
    <source>
        <dbReference type="ARBA" id="ARBA00022692"/>
    </source>
</evidence>
<dbReference type="GO" id="GO:0015740">
    <property type="term" value="P:C4-dicarboxylate transport"/>
    <property type="evidence" value="ECO:0007669"/>
    <property type="project" value="TreeGrafter"/>
</dbReference>
<comment type="subunit">
    <text evidence="9">The complex comprises the extracytoplasmic solute receptor protein and the two transmembrane proteins.</text>
</comment>
<dbReference type="PANTHER" id="PTHR35011:SF11">
    <property type="entry name" value="TRAP TRANSPORTER SMALL PERMEASE PROTEIN"/>
    <property type="match status" value="1"/>
</dbReference>
<keyword evidence="5 9" id="KW-0812">Transmembrane</keyword>
<dbReference type="InterPro" id="IPR055348">
    <property type="entry name" value="DctQ"/>
</dbReference>
<keyword evidence="4 9" id="KW-0997">Cell inner membrane</keyword>
<dbReference type="GO" id="GO:0005886">
    <property type="term" value="C:plasma membrane"/>
    <property type="evidence" value="ECO:0007669"/>
    <property type="project" value="UniProtKB-SubCell"/>
</dbReference>
<dbReference type="Pfam" id="PF04290">
    <property type="entry name" value="DctQ"/>
    <property type="match status" value="1"/>
</dbReference>
<name>A0A4S8PIT6_9HYPH</name>
<dbReference type="Proteomes" id="UP000307378">
    <property type="component" value="Unassembled WGS sequence"/>
</dbReference>
<comment type="similarity">
    <text evidence="8 9">Belongs to the TRAP transporter small permease family.</text>
</comment>
<evidence type="ECO:0000256" key="3">
    <source>
        <dbReference type="ARBA" id="ARBA00022475"/>
    </source>
</evidence>
<dbReference type="AlphaFoldDB" id="A0A4S8PIT6"/>
<dbReference type="RefSeq" id="WP_136543385.1">
    <property type="nucleotide sequence ID" value="NZ_STGU01000024.1"/>
</dbReference>
<keyword evidence="6 9" id="KW-1133">Transmembrane helix</keyword>
<evidence type="ECO:0000256" key="7">
    <source>
        <dbReference type="ARBA" id="ARBA00023136"/>
    </source>
</evidence>
<dbReference type="PANTHER" id="PTHR35011">
    <property type="entry name" value="2,3-DIKETO-L-GULONATE TRAP TRANSPORTER SMALL PERMEASE PROTEIN YIAM"/>
    <property type="match status" value="1"/>
</dbReference>
<evidence type="ECO:0000313" key="11">
    <source>
        <dbReference type="EMBL" id="THV30577.1"/>
    </source>
</evidence>
<organism evidence="11 12">
    <name type="scientific">Rhizobium rosettiformans W3</name>
    <dbReference type="NCBI Taxonomy" id="538378"/>
    <lineage>
        <taxon>Bacteria</taxon>
        <taxon>Pseudomonadati</taxon>
        <taxon>Pseudomonadota</taxon>
        <taxon>Alphaproteobacteria</taxon>
        <taxon>Hyphomicrobiales</taxon>
        <taxon>Rhizobiaceae</taxon>
        <taxon>Rhizobium/Agrobacterium group</taxon>
        <taxon>Rhizobium</taxon>
    </lineage>
</organism>
<comment type="caution">
    <text evidence="11">The sequence shown here is derived from an EMBL/GenBank/DDBJ whole genome shotgun (WGS) entry which is preliminary data.</text>
</comment>
<evidence type="ECO:0000256" key="4">
    <source>
        <dbReference type="ARBA" id="ARBA00022519"/>
    </source>
</evidence>
<evidence type="ECO:0000256" key="8">
    <source>
        <dbReference type="ARBA" id="ARBA00038436"/>
    </source>
</evidence>
<evidence type="ECO:0000256" key="9">
    <source>
        <dbReference type="RuleBase" id="RU369079"/>
    </source>
</evidence>
<feature type="transmembrane region" description="Helical" evidence="9">
    <location>
        <begin position="12"/>
        <end position="34"/>
    </location>
</feature>
<evidence type="ECO:0000256" key="1">
    <source>
        <dbReference type="ARBA" id="ARBA00004429"/>
    </source>
</evidence>
<feature type="transmembrane region" description="Helical" evidence="9">
    <location>
        <begin position="132"/>
        <end position="151"/>
    </location>
</feature>
<keyword evidence="3" id="KW-1003">Cell membrane</keyword>
<evidence type="ECO:0000256" key="6">
    <source>
        <dbReference type="ARBA" id="ARBA00022989"/>
    </source>
</evidence>
<proteinExistence type="inferred from homology"/>
<feature type="domain" description="Tripartite ATP-independent periplasmic transporters DctQ component" evidence="10">
    <location>
        <begin position="30"/>
        <end position="157"/>
    </location>
</feature>
<dbReference type="EMBL" id="STGU01000024">
    <property type="protein sequence ID" value="THV30577.1"/>
    <property type="molecule type" value="Genomic_DNA"/>
</dbReference>
<accession>A0A4S8PIT6</accession>
<sequence>MSRFMRAIRPGLSWLSLICLYTAGLGVVLMTLIIGWQVFGRYVLNDTPSWSEPLSLQLMSWFILLGAAVGVRESVHLGLDIVRYNMRPGIQRLMDLITLGLICVFGGAMSFYGTQLAIGTWTARIPVLGWPGGIDFIPLIVGGALISIFALERFIDTLIGAPVATADETAQAEVL</sequence>
<dbReference type="GO" id="GO:0022857">
    <property type="term" value="F:transmembrane transporter activity"/>
    <property type="evidence" value="ECO:0007669"/>
    <property type="project" value="UniProtKB-UniRule"/>
</dbReference>